<dbReference type="HOGENOM" id="CLU_3331267_0_0_10"/>
<accession>B4SF77</accession>
<keyword evidence="3" id="KW-1185">Reference proteome</keyword>
<reference evidence="2 3" key="1">
    <citation type="submission" date="2008-06" db="EMBL/GenBank/DDBJ databases">
        <title>Complete sequence of Pelodictyon phaeoclathratiforme BU-1.</title>
        <authorList>
            <consortium name="US DOE Joint Genome Institute"/>
            <person name="Lucas S."/>
            <person name="Copeland A."/>
            <person name="Lapidus A."/>
            <person name="Glavina del Rio T."/>
            <person name="Dalin E."/>
            <person name="Tice H."/>
            <person name="Bruce D."/>
            <person name="Goodwin L."/>
            <person name="Pitluck S."/>
            <person name="Schmutz J."/>
            <person name="Larimer F."/>
            <person name="Land M."/>
            <person name="Hauser L."/>
            <person name="Kyrpides N."/>
            <person name="Mikhailova N."/>
            <person name="Liu Z."/>
            <person name="Li T."/>
            <person name="Zhao F."/>
            <person name="Overmann J."/>
            <person name="Bryant D.A."/>
            <person name="Richardson P."/>
        </authorList>
    </citation>
    <scope>NUCLEOTIDE SEQUENCE [LARGE SCALE GENOMIC DNA]</scope>
    <source>
        <strain evidence="3">DSM 5477 / BU-1</strain>
    </source>
</reference>
<feature type="compositionally biased region" description="Basic and acidic residues" evidence="1">
    <location>
        <begin position="11"/>
        <end position="21"/>
    </location>
</feature>
<evidence type="ECO:0000313" key="2">
    <source>
        <dbReference type="EMBL" id="ACF43224.1"/>
    </source>
</evidence>
<dbReference type="KEGG" id="pph:Ppha_0937"/>
<evidence type="ECO:0000313" key="3">
    <source>
        <dbReference type="Proteomes" id="UP000002724"/>
    </source>
</evidence>
<dbReference type="Proteomes" id="UP000002724">
    <property type="component" value="Chromosome"/>
</dbReference>
<name>B4SF77_PELPB</name>
<feature type="region of interest" description="Disordered" evidence="1">
    <location>
        <begin position="1"/>
        <end position="38"/>
    </location>
</feature>
<gene>
    <name evidence="2" type="ordered locus">Ppha_0937</name>
</gene>
<organism evidence="2 3">
    <name type="scientific">Pelodictyon phaeoclathratiforme (strain DSM 5477 / BU-1)</name>
    <dbReference type="NCBI Taxonomy" id="324925"/>
    <lineage>
        <taxon>Bacteria</taxon>
        <taxon>Pseudomonadati</taxon>
        <taxon>Chlorobiota</taxon>
        <taxon>Chlorobiia</taxon>
        <taxon>Chlorobiales</taxon>
        <taxon>Chlorobiaceae</taxon>
        <taxon>Chlorobium/Pelodictyon group</taxon>
        <taxon>Pelodictyon</taxon>
    </lineage>
</organism>
<proteinExistence type="predicted"/>
<evidence type="ECO:0000256" key="1">
    <source>
        <dbReference type="SAM" id="MobiDB-lite"/>
    </source>
</evidence>
<protein>
    <submittedName>
        <fullName evidence="2">Uncharacterized protein</fullName>
    </submittedName>
</protein>
<dbReference type="EMBL" id="CP001110">
    <property type="protein sequence ID" value="ACF43224.1"/>
    <property type="molecule type" value="Genomic_DNA"/>
</dbReference>
<sequence>MGILENEEVASTERSRDRSVECQDYGRVQIDPPKPPVL</sequence>
<feature type="compositionally biased region" description="Acidic residues" evidence="1">
    <location>
        <begin position="1"/>
        <end position="10"/>
    </location>
</feature>
<dbReference type="AlphaFoldDB" id="B4SF77"/>